<evidence type="ECO:0000256" key="1">
    <source>
        <dbReference type="SAM" id="MobiDB-lite"/>
    </source>
</evidence>
<evidence type="ECO:0000313" key="3">
    <source>
        <dbReference type="Proteomes" id="UP000019376"/>
    </source>
</evidence>
<reference evidence="2 3" key="1">
    <citation type="journal article" date="2013" name="PLoS ONE">
        <title>Genomic and secretomic analyses reveal unique features of the lignocellulolytic enzyme system of Penicillium decumbens.</title>
        <authorList>
            <person name="Liu G."/>
            <person name="Zhang L."/>
            <person name="Wei X."/>
            <person name="Zou G."/>
            <person name="Qin Y."/>
            <person name="Ma L."/>
            <person name="Li J."/>
            <person name="Zheng H."/>
            <person name="Wang S."/>
            <person name="Wang C."/>
            <person name="Xun L."/>
            <person name="Zhao G.-P."/>
            <person name="Zhou Z."/>
            <person name="Qu Y."/>
        </authorList>
    </citation>
    <scope>NUCLEOTIDE SEQUENCE [LARGE SCALE GENOMIC DNA]</scope>
    <source>
        <strain evidence="3">114-2 / CGMCC 5302</strain>
    </source>
</reference>
<protein>
    <submittedName>
        <fullName evidence="2">Uncharacterized protein</fullName>
    </submittedName>
</protein>
<evidence type="ECO:0000313" key="2">
    <source>
        <dbReference type="EMBL" id="EPS25920.1"/>
    </source>
</evidence>
<keyword evidence="3" id="KW-1185">Reference proteome</keyword>
<dbReference type="EMBL" id="KB644408">
    <property type="protein sequence ID" value="EPS25920.1"/>
    <property type="molecule type" value="Genomic_DNA"/>
</dbReference>
<dbReference type="HOGENOM" id="CLU_042952_1_0_1"/>
<sequence>MLAVRDQENLVNNHQTAAAAKPLNHGIHRIPPKTPGKSVPLNDENNPRLFGKGTIKGNKGRAESGKASSSAFVTPGETKHRAVLGNKTTNLKANAFKTPGPFGGTGKPEKTNNRRTSTVQRIKKSAPVTQQAQTRVFTDVDHDDVPDIEYMPPKPVDLLDEPDDVTYDTTFPQFQPKNRALGLESVYGKQEIGSDGLTKKQRKFLQDSAKCDSMINETIMKQLETVNFSECTETAPVRASRRQPQSTHRRAPSTSIQSTRPISTLRSREAAAALATPRPSTAPGRSMAAPKSRVVSAASAILPQKKPRAPTNPSAMRNTAAAVTSNTTMGYSKGRSVSSSLRETASAQRAASAEALSPETYIQLYGMPPLDSDMWIRCKSAGCFDRPDEAASSQELDPQLPIFEEDDDAANFQLTL</sequence>
<feature type="region of interest" description="Disordered" evidence="1">
    <location>
        <begin position="92"/>
        <end position="117"/>
    </location>
</feature>
<proteinExistence type="predicted"/>
<feature type="region of interest" description="Disordered" evidence="1">
    <location>
        <begin position="25"/>
        <end position="77"/>
    </location>
</feature>
<dbReference type="OrthoDB" id="5327145at2759"/>
<name>S7Z5Y2_PENO1</name>
<feature type="region of interest" description="Disordered" evidence="1">
    <location>
        <begin position="234"/>
        <end position="289"/>
    </location>
</feature>
<feature type="compositionally biased region" description="Polar residues" evidence="1">
    <location>
        <begin position="242"/>
        <end position="265"/>
    </location>
</feature>
<dbReference type="eggNOG" id="ENOG502S7FM">
    <property type="taxonomic scope" value="Eukaryota"/>
</dbReference>
<accession>S7Z5Y2</accession>
<dbReference type="STRING" id="933388.S7Z5Y2"/>
<dbReference type="Proteomes" id="UP000019376">
    <property type="component" value="Unassembled WGS sequence"/>
</dbReference>
<organism evidence="2 3">
    <name type="scientific">Penicillium oxalicum (strain 114-2 / CGMCC 5302)</name>
    <name type="common">Penicillium decumbens</name>
    <dbReference type="NCBI Taxonomy" id="933388"/>
    <lineage>
        <taxon>Eukaryota</taxon>
        <taxon>Fungi</taxon>
        <taxon>Dikarya</taxon>
        <taxon>Ascomycota</taxon>
        <taxon>Pezizomycotina</taxon>
        <taxon>Eurotiomycetes</taxon>
        <taxon>Eurotiomycetidae</taxon>
        <taxon>Eurotiales</taxon>
        <taxon>Aspergillaceae</taxon>
        <taxon>Penicillium</taxon>
    </lineage>
</organism>
<dbReference type="AlphaFoldDB" id="S7Z5Y2"/>
<dbReference type="PhylomeDB" id="S7Z5Y2"/>
<gene>
    <name evidence="2" type="ORF">PDE_00856</name>
</gene>